<dbReference type="OrthoDB" id="5526813at2"/>
<accession>A0A2K8Z0N7</accession>
<proteinExistence type="predicted"/>
<reference evidence="1 2" key="1">
    <citation type="submission" date="2017-11" db="EMBL/GenBank/DDBJ databases">
        <title>Taxonomic description and genome sequences of Spirosoma HA7 sp. nov., isolated from pollen microhabitat of Corylus avellana.</title>
        <authorList>
            <person name="Ambika Manirajan B."/>
            <person name="Suarez C."/>
            <person name="Ratering S."/>
            <person name="Geissler-Plaum R."/>
            <person name="Cardinale M."/>
            <person name="Sylvia S."/>
        </authorList>
    </citation>
    <scope>NUCLEOTIDE SEQUENCE [LARGE SCALE GENOMIC DNA]</scope>
    <source>
        <strain evidence="1 2">HA7</strain>
    </source>
</reference>
<keyword evidence="2" id="KW-1185">Reference proteome</keyword>
<dbReference type="KEGG" id="spir:CWM47_17430"/>
<dbReference type="InterPro" id="IPR010781">
    <property type="entry name" value="DUF1376"/>
</dbReference>
<gene>
    <name evidence="1" type="ORF">CWM47_17430</name>
</gene>
<sequence>MSRKSDRHWYPRYPGDYARKTAHLSLTEDGAYTKLMDWYYTVAP</sequence>
<dbReference type="Pfam" id="PF07120">
    <property type="entry name" value="DUF1376"/>
    <property type="match status" value="1"/>
</dbReference>
<evidence type="ECO:0000313" key="2">
    <source>
        <dbReference type="Proteomes" id="UP000232883"/>
    </source>
</evidence>
<dbReference type="RefSeq" id="WP_100989523.1">
    <property type="nucleotide sequence ID" value="NZ_CP025096.1"/>
</dbReference>
<dbReference type="Proteomes" id="UP000232883">
    <property type="component" value="Chromosome"/>
</dbReference>
<evidence type="ECO:0000313" key="1">
    <source>
        <dbReference type="EMBL" id="AUD03456.1"/>
    </source>
</evidence>
<dbReference type="AlphaFoldDB" id="A0A2K8Z0N7"/>
<protein>
    <submittedName>
        <fullName evidence="1">Uncharacterized protein</fullName>
    </submittedName>
</protein>
<dbReference type="EMBL" id="CP025096">
    <property type="protein sequence ID" value="AUD03456.1"/>
    <property type="molecule type" value="Genomic_DNA"/>
</dbReference>
<name>A0A2K8Z0N7_9BACT</name>
<organism evidence="1 2">
    <name type="scientific">Spirosoma pollinicola</name>
    <dbReference type="NCBI Taxonomy" id="2057025"/>
    <lineage>
        <taxon>Bacteria</taxon>
        <taxon>Pseudomonadati</taxon>
        <taxon>Bacteroidota</taxon>
        <taxon>Cytophagia</taxon>
        <taxon>Cytophagales</taxon>
        <taxon>Cytophagaceae</taxon>
        <taxon>Spirosoma</taxon>
    </lineage>
</organism>